<dbReference type="PROSITE" id="PS50111">
    <property type="entry name" value="CHEMOTAXIS_TRANSDUC_2"/>
    <property type="match status" value="1"/>
</dbReference>
<feature type="domain" description="HAMP" evidence="9">
    <location>
        <begin position="331"/>
        <end position="383"/>
    </location>
</feature>
<accession>A0A178M7F9</accession>
<evidence type="ECO:0000256" key="3">
    <source>
        <dbReference type="ARBA" id="ARBA00029447"/>
    </source>
</evidence>
<organism evidence="10 11">
    <name type="scientific">Paramagnetospirillum marisnigri</name>
    <dbReference type="NCBI Taxonomy" id="1285242"/>
    <lineage>
        <taxon>Bacteria</taxon>
        <taxon>Pseudomonadati</taxon>
        <taxon>Pseudomonadota</taxon>
        <taxon>Alphaproteobacteria</taxon>
        <taxon>Rhodospirillales</taxon>
        <taxon>Magnetospirillaceae</taxon>
        <taxon>Paramagnetospirillum</taxon>
    </lineage>
</organism>
<keyword evidence="7" id="KW-0472">Membrane</keyword>
<dbReference type="InterPro" id="IPR003660">
    <property type="entry name" value="HAMP_dom"/>
</dbReference>
<protein>
    <recommendedName>
        <fullName evidence="12">Chemotaxis protein</fullName>
    </recommendedName>
</protein>
<sequence length="633" mass="66516">MVSSVRIGGRLAALTGVMALFLVVVTWVGVSGQTAILGGLRTVYEDRTVALVQLSRIADALHRMRTHAVFAASGAASDRMDALVADVAKLDQTARSVLKDYMATYLTPEEKTIAERFGAALPVYQASRDQTLRLAAKGEFDGSMKNMREDAGPKFAKAMAEVEALIALQDRVAKQEFDKGMATAASSRTMALVSAGLALLLGMGLATVIVRSITQPLNAILAVMARLAGGDREVAVIGSDRKDEIGDIGRAVEVFKQAAVEKHRMEEEQKAADAAQRQAEEAQRQHEAAIVAEVAQVASAASQGNLDRRIDLAGKDGFLLSLCEGVNTLVRLTEVALKDVAGVLESVARGDLTRRITNPYEGVFDQLKTDVNRTADRLSDIVTNINTAAAQIGSAAAEVASGSQDLSERSEQQASSLEETAASMEELAATVRQNAANAQQASQLASAAREVAAGGGQVVTDAVAAMGRIETSSQKIGDIVGMIDEIAFQTNLLALNAAVEAARAGDAGKGFAVVAQEVRNLAQRSAQASREIKTLINQSGGEVAQGAELVKGAGKTLDDILGSVKRVADIVAEIASASAEQASGIDQVNSAVTQMDEMTQQNAALVEESTAAAHALEDQSRELNRLMGFFRVA</sequence>
<comment type="similarity">
    <text evidence="3">Belongs to the methyl-accepting chemotaxis (MCP) protein family.</text>
</comment>
<evidence type="ECO:0000256" key="7">
    <source>
        <dbReference type="SAM" id="Phobius"/>
    </source>
</evidence>
<evidence type="ECO:0000256" key="5">
    <source>
        <dbReference type="SAM" id="Coils"/>
    </source>
</evidence>
<comment type="subcellular location">
    <subcellularLocation>
        <location evidence="1">Membrane</location>
    </subcellularLocation>
</comment>
<dbReference type="Proteomes" id="UP000078428">
    <property type="component" value="Unassembled WGS sequence"/>
</dbReference>
<name>A0A178M7F9_9PROT</name>
<dbReference type="InterPro" id="IPR004089">
    <property type="entry name" value="MCPsignal_dom"/>
</dbReference>
<dbReference type="GO" id="GO:0005886">
    <property type="term" value="C:plasma membrane"/>
    <property type="evidence" value="ECO:0007669"/>
    <property type="project" value="TreeGrafter"/>
</dbReference>
<keyword evidence="2" id="KW-0488">Methylation</keyword>
<dbReference type="RefSeq" id="WP_068495548.1">
    <property type="nucleotide sequence ID" value="NZ_LWQT01000109.1"/>
</dbReference>
<evidence type="ECO:0000313" key="10">
    <source>
        <dbReference type="EMBL" id="OAN44711.1"/>
    </source>
</evidence>
<dbReference type="EMBL" id="LWQT01000109">
    <property type="protein sequence ID" value="OAN44711.1"/>
    <property type="molecule type" value="Genomic_DNA"/>
</dbReference>
<dbReference type="GO" id="GO:0007165">
    <property type="term" value="P:signal transduction"/>
    <property type="evidence" value="ECO:0007669"/>
    <property type="project" value="UniProtKB-KW"/>
</dbReference>
<feature type="region of interest" description="Disordered" evidence="6">
    <location>
        <begin position="401"/>
        <end position="422"/>
    </location>
</feature>
<dbReference type="GO" id="GO:0006935">
    <property type="term" value="P:chemotaxis"/>
    <property type="evidence" value="ECO:0007669"/>
    <property type="project" value="UniProtKB-KW"/>
</dbReference>
<dbReference type="Pfam" id="PF18947">
    <property type="entry name" value="HAMP_2"/>
    <property type="match status" value="1"/>
</dbReference>
<keyword evidence="11" id="KW-1185">Reference proteome</keyword>
<evidence type="ECO:0000313" key="11">
    <source>
        <dbReference type="Proteomes" id="UP000078428"/>
    </source>
</evidence>
<dbReference type="STRING" id="1285242.A6A04_07760"/>
<feature type="domain" description="Methyl-accepting transducer" evidence="8">
    <location>
        <begin position="388"/>
        <end position="617"/>
    </location>
</feature>
<keyword evidence="7" id="KW-0812">Transmembrane</keyword>
<dbReference type="SUPFAM" id="SSF158472">
    <property type="entry name" value="HAMP domain-like"/>
    <property type="match status" value="1"/>
</dbReference>
<dbReference type="GO" id="GO:0004888">
    <property type="term" value="F:transmembrane signaling receptor activity"/>
    <property type="evidence" value="ECO:0007669"/>
    <property type="project" value="TreeGrafter"/>
</dbReference>
<dbReference type="Pfam" id="PF00015">
    <property type="entry name" value="MCPsignal"/>
    <property type="match status" value="1"/>
</dbReference>
<dbReference type="PROSITE" id="PS50885">
    <property type="entry name" value="HAMP"/>
    <property type="match status" value="2"/>
</dbReference>
<dbReference type="Pfam" id="PF12729">
    <property type="entry name" value="4HB_MCP_1"/>
    <property type="match status" value="1"/>
</dbReference>
<comment type="caution">
    <text evidence="10">The sequence shown here is derived from an EMBL/GenBank/DDBJ whole genome shotgun (WGS) entry which is preliminary data.</text>
</comment>
<dbReference type="SUPFAM" id="SSF58104">
    <property type="entry name" value="Methyl-accepting chemotaxis protein (MCP) signaling domain"/>
    <property type="match status" value="1"/>
</dbReference>
<dbReference type="PANTHER" id="PTHR43531:SF14">
    <property type="entry name" value="METHYL-ACCEPTING CHEMOTAXIS PROTEIN I-RELATED"/>
    <property type="match status" value="1"/>
</dbReference>
<dbReference type="PANTHER" id="PTHR43531">
    <property type="entry name" value="PROTEIN ICFG"/>
    <property type="match status" value="1"/>
</dbReference>
<proteinExistence type="inferred from homology"/>
<evidence type="ECO:0000256" key="4">
    <source>
        <dbReference type="PROSITE-ProRule" id="PRU00284"/>
    </source>
</evidence>
<evidence type="ECO:0008006" key="12">
    <source>
        <dbReference type="Google" id="ProtNLM"/>
    </source>
</evidence>
<evidence type="ECO:0000256" key="6">
    <source>
        <dbReference type="SAM" id="MobiDB-lite"/>
    </source>
</evidence>
<dbReference type="FunFam" id="1.10.287.950:FF:000001">
    <property type="entry name" value="Methyl-accepting chemotaxis sensory transducer"/>
    <property type="match status" value="1"/>
</dbReference>
<dbReference type="InterPro" id="IPR051310">
    <property type="entry name" value="MCP_chemotaxis"/>
</dbReference>
<gene>
    <name evidence="10" type="ORF">A6A04_07760</name>
</gene>
<evidence type="ECO:0000259" key="8">
    <source>
        <dbReference type="PROSITE" id="PS50111"/>
    </source>
</evidence>
<feature type="transmembrane region" description="Helical" evidence="7">
    <location>
        <begin position="12"/>
        <end position="30"/>
    </location>
</feature>
<feature type="transmembrane region" description="Helical" evidence="7">
    <location>
        <begin position="189"/>
        <end position="210"/>
    </location>
</feature>
<dbReference type="SMART" id="SM00283">
    <property type="entry name" value="MA"/>
    <property type="match status" value="1"/>
</dbReference>
<evidence type="ECO:0000256" key="2">
    <source>
        <dbReference type="ARBA" id="ARBA00022481"/>
    </source>
</evidence>
<dbReference type="Pfam" id="PF00672">
    <property type="entry name" value="HAMP"/>
    <property type="match status" value="1"/>
</dbReference>
<dbReference type="CDD" id="cd11386">
    <property type="entry name" value="MCP_signal"/>
    <property type="match status" value="1"/>
</dbReference>
<dbReference type="Gene3D" id="6.10.340.10">
    <property type="match status" value="1"/>
</dbReference>
<keyword evidence="5" id="KW-0175">Coiled coil</keyword>
<dbReference type="InterPro" id="IPR024478">
    <property type="entry name" value="HlyB_4HB_MCP"/>
</dbReference>
<dbReference type="OrthoDB" id="354287at2"/>
<dbReference type="Gene3D" id="1.10.287.950">
    <property type="entry name" value="Methyl-accepting chemotaxis protein"/>
    <property type="match status" value="1"/>
</dbReference>
<dbReference type="SMART" id="SM00304">
    <property type="entry name" value="HAMP"/>
    <property type="match status" value="3"/>
</dbReference>
<reference evidence="10 11" key="1">
    <citation type="submission" date="2016-04" db="EMBL/GenBank/DDBJ databases">
        <title>Draft genome sequence of freshwater magnetotactic bacteria Magnetospirillum marisnigri SP-1 and Magnetospirillum moscoviense BB-1.</title>
        <authorList>
            <person name="Koziaeva V."/>
            <person name="Dziuba M.V."/>
            <person name="Ivanov T.M."/>
            <person name="Kuznetsov B."/>
            <person name="Grouzdev D.S."/>
        </authorList>
    </citation>
    <scope>NUCLEOTIDE SEQUENCE [LARGE SCALE GENOMIC DNA]</scope>
    <source>
        <strain evidence="10 11">SP-1</strain>
    </source>
</reference>
<feature type="coiled-coil region" evidence="5">
    <location>
        <begin position="588"/>
        <end position="626"/>
    </location>
</feature>
<evidence type="ECO:0000256" key="1">
    <source>
        <dbReference type="ARBA" id="ARBA00004370"/>
    </source>
</evidence>
<feature type="domain" description="HAMP" evidence="9">
    <location>
        <begin position="211"/>
        <end position="264"/>
    </location>
</feature>
<dbReference type="AlphaFoldDB" id="A0A178M7F9"/>
<feature type="coiled-coil region" evidence="5">
    <location>
        <begin position="258"/>
        <end position="292"/>
    </location>
</feature>
<keyword evidence="4" id="KW-0807">Transducer</keyword>
<evidence type="ECO:0000259" key="9">
    <source>
        <dbReference type="PROSITE" id="PS50885"/>
    </source>
</evidence>
<keyword evidence="7" id="KW-1133">Transmembrane helix</keyword>